<reference evidence="1 2" key="1">
    <citation type="submission" date="2014-02" db="EMBL/GenBank/DDBJ databases">
        <title>Genome sequence of Paenibacillus darwinianus reveals adaptive mechanisms for survival in Antarctic soils.</title>
        <authorList>
            <person name="Dsouza M."/>
            <person name="Taylor M.W."/>
            <person name="Turner S.J."/>
            <person name="Aislabie J."/>
        </authorList>
    </citation>
    <scope>NUCLEOTIDE SEQUENCE [LARGE SCALE GENOMIC DNA]</scope>
    <source>
        <strain evidence="1 2">CE1</strain>
    </source>
</reference>
<evidence type="ECO:0000313" key="1">
    <source>
        <dbReference type="EMBL" id="EXX92547.1"/>
    </source>
</evidence>
<name>A0A9W5S4A8_9BACL</name>
<dbReference type="Pfam" id="PF11588">
    <property type="entry name" value="DUF3243"/>
    <property type="match status" value="1"/>
</dbReference>
<proteinExistence type="predicted"/>
<dbReference type="Proteomes" id="UP000053750">
    <property type="component" value="Unassembled WGS sequence"/>
</dbReference>
<dbReference type="EMBL" id="JFHU01000005">
    <property type="protein sequence ID" value="EXX92547.1"/>
    <property type="molecule type" value="Genomic_DNA"/>
</dbReference>
<dbReference type="OrthoDB" id="2418090at2"/>
<evidence type="ECO:0000313" key="2">
    <source>
        <dbReference type="Proteomes" id="UP000053750"/>
    </source>
</evidence>
<sequence>MTEQQHVVEKDGAVNMGKVEQAIDKIGEDRKVEILSSFEGFKQYLGKRIEMAEKLGMSEEQMAKTAEKVADYLSSHEEPRNREEKLLQELWKAGQQEERHMLAHILVRMAQQQ</sequence>
<protein>
    <recommendedName>
        <fullName evidence="3">DUF3243 domain-containing protein</fullName>
    </recommendedName>
</protein>
<keyword evidence="2" id="KW-1185">Reference proteome</keyword>
<dbReference type="Gene3D" id="1.10.760.20">
    <property type="entry name" value="Protein of unknown function DUF3243"/>
    <property type="match status" value="1"/>
</dbReference>
<organism evidence="1 2">
    <name type="scientific">Paenibacillus darwinianus</name>
    <dbReference type="NCBI Taxonomy" id="1380763"/>
    <lineage>
        <taxon>Bacteria</taxon>
        <taxon>Bacillati</taxon>
        <taxon>Bacillota</taxon>
        <taxon>Bacilli</taxon>
        <taxon>Bacillales</taxon>
        <taxon>Paenibacillaceae</taxon>
        <taxon>Paenibacillus</taxon>
    </lineage>
</organism>
<comment type="caution">
    <text evidence="1">The sequence shown here is derived from an EMBL/GenBank/DDBJ whole genome shotgun (WGS) entry which is preliminary data.</text>
</comment>
<dbReference type="RefSeq" id="WP_036581270.1">
    <property type="nucleotide sequence ID" value="NZ_KK082149.1"/>
</dbReference>
<evidence type="ECO:0008006" key="3">
    <source>
        <dbReference type="Google" id="ProtNLM"/>
    </source>
</evidence>
<accession>A0A9W5S4A8</accession>
<dbReference type="InterPro" id="IPR021637">
    <property type="entry name" value="DUF3243"/>
</dbReference>
<dbReference type="InterPro" id="IPR038292">
    <property type="entry name" value="YmfJ/YflH_sf"/>
</dbReference>
<gene>
    <name evidence="1" type="ORF">BG53_12770</name>
</gene>
<dbReference type="AlphaFoldDB" id="A0A9W5S4A8"/>